<protein>
    <submittedName>
        <fullName evidence="5">Pyrimidine reductase riboflavin biosynthesis</fullName>
    </submittedName>
</protein>
<dbReference type="Proteomes" id="UP000254134">
    <property type="component" value="Unassembled WGS sequence"/>
</dbReference>
<evidence type="ECO:0000256" key="1">
    <source>
        <dbReference type="ARBA" id="ARBA00005104"/>
    </source>
</evidence>
<feature type="domain" description="Bacterial bifunctional deaminase-reductase C-terminal" evidence="4">
    <location>
        <begin position="36"/>
        <end position="228"/>
    </location>
</feature>
<organism evidence="5 6">
    <name type="scientific">Gaiella occulta</name>
    <dbReference type="NCBI Taxonomy" id="1002870"/>
    <lineage>
        <taxon>Bacteria</taxon>
        <taxon>Bacillati</taxon>
        <taxon>Actinomycetota</taxon>
        <taxon>Thermoleophilia</taxon>
        <taxon>Gaiellales</taxon>
        <taxon>Gaiellaceae</taxon>
        <taxon>Gaiella</taxon>
    </lineage>
</organism>
<dbReference type="InterPro" id="IPR002734">
    <property type="entry name" value="RibDG_C"/>
</dbReference>
<dbReference type="GO" id="GO:0008703">
    <property type="term" value="F:5-amino-6-(5-phosphoribosylamino)uracil reductase activity"/>
    <property type="evidence" value="ECO:0007669"/>
    <property type="project" value="InterPro"/>
</dbReference>
<dbReference type="PANTHER" id="PTHR38011:SF7">
    <property type="entry name" value="2,5-DIAMINO-6-RIBOSYLAMINO-4(3H)-PYRIMIDINONE 5'-PHOSPHATE REDUCTASE"/>
    <property type="match status" value="1"/>
</dbReference>
<dbReference type="EMBL" id="QQZY01000001">
    <property type="protein sequence ID" value="RDI76232.1"/>
    <property type="molecule type" value="Genomic_DNA"/>
</dbReference>
<dbReference type="RefSeq" id="WP_181813320.1">
    <property type="nucleotide sequence ID" value="NZ_QQZY01000001.1"/>
</dbReference>
<dbReference type="InterPro" id="IPR050765">
    <property type="entry name" value="Riboflavin_Biosynth_HTPR"/>
</dbReference>
<dbReference type="Gene3D" id="3.40.430.10">
    <property type="entry name" value="Dihydrofolate Reductase, subunit A"/>
    <property type="match status" value="1"/>
</dbReference>
<keyword evidence="3" id="KW-0560">Oxidoreductase</keyword>
<evidence type="ECO:0000313" key="6">
    <source>
        <dbReference type="Proteomes" id="UP000254134"/>
    </source>
</evidence>
<dbReference type="InterPro" id="IPR024072">
    <property type="entry name" value="DHFR-like_dom_sf"/>
</dbReference>
<comment type="caution">
    <text evidence="5">The sequence shown here is derived from an EMBL/GenBank/DDBJ whole genome shotgun (WGS) entry which is preliminary data.</text>
</comment>
<sequence length="278" mass="28894">MSGIELLHEAPGLPAFELPDELRERYGGSLGFDEPRLVANFVGSLDGVVAAPPLVQSARLISADNDSDRFVMSLLRACADAIVIGSGTLRASPRSLWTADGPYPAAAGAFAELRRRRRRPENPALVVLTGSGLVDPAHPAFARGALVLTTDGGAVRLEGRLPGRSEIVSLGAAPAVDLGAALRLLRARGHRLILSEAGPHVFGGLLAAGLVDELFLTVSPVVAGRAEDAARLGLVEAHDLLAGGGAAARLLSVRRDGGHLFLRYGLSRPGRAEPSAEP</sequence>
<reference evidence="6" key="2">
    <citation type="journal article" date="2019" name="MicrobiologyOpen">
        <title>High-quality draft genome sequence of Gaiella occulta isolated from a 150 meter deep mineral water borehole and comparison with the genome sequences of other deep-branching lineages of the phylum Actinobacteria.</title>
        <authorList>
            <person name="Severino R."/>
            <person name="Froufe H.J.C."/>
            <person name="Barroso C."/>
            <person name="Albuquerque L."/>
            <person name="Lobo-da-Cunha A."/>
            <person name="da Costa M.S."/>
            <person name="Egas C."/>
        </authorList>
    </citation>
    <scope>NUCLEOTIDE SEQUENCE [LARGE SCALE GENOMIC DNA]</scope>
    <source>
        <strain evidence="6">F2-233</strain>
    </source>
</reference>
<accession>A0A7M2Z2K7</accession>
<name>A0A7M2Z2K7_9ACTN</name>
<proteinExistence type="predicted"/>
<dbReference type="GO" id="GO:0009231">
    <property type="term" value="P:riboflavin biosynthetic process"/>
    <property type="evidence" value="ECO:0007669"/>
    <property type="project" value="InterPro"/>
</dbReference>
<reference evidence="5 6" key="1">
    <citation type="submission" date="2018-07" db="EMBL/GenBank/DDBJ databases">
        <title>High-quality-draft genome sequence of Gaiella occulta.</title>
        <authorList>
            <person name="Severino R."/>
            <person name="Froufe H.J.C."/>
            <person name="Rainey F.A."/>
            <person name="Barroso C."/>
            <person name="Albuquerque L."/>
            <person name="Lobo-Da-Cunha A."/>
            <person name="Da Costa M.S."/>
            <person name="Egas C."/>
        </authorList>
    </citation>
    <scope>NUCLEOTIDE SEQUENCE [LARGE SCALE GENOMIC DNA]</scope>
    <source>
        <strain evidence="5 6">F2-233</strain>
    </source>
</reference>
<dbReference type="AlphaFoldDB" id="A0A7M2Z2K7"/>
<comment type="pathway">
    <text evidence="1">Cofactor biosynthesis; riboflavin biosynthesis.</text>
</comment>
<evidence type="ECO:0000313" key="5">
    <source>
        <dbReference type="EMBL" id="RDI76232.1"/>
    </source>
</evidence>
<dbReference type="Pfam" id="PF01872">
    <property type="entry name" value="RibD_C"/>
    <property type="match status" value="1"/>
</dbReference>
<gene>
    <name evidence="5" type="ORF">Gocc_0651</name>
</gene>
<evidence type="ECO:0000256" key="3">
    <source>
        <dbReference type="ARBA" id="ARBA00023002"/>
    </source>
</evidence>
<evidence type="ECO:0000256" key="2">
    <source>
        <dbReference type="ARBA" id="ARBA00022857"/>
    </source>
</evidence>
<evidence type="ECO:0000259" key="4">
    <source>
        <dbReference type="Pfam" id="PF01872"/>
    </source>
</evidence>
<keyword evidence="2" id="KW-0521">NADP</keyword>
<keyword evidence="6" id="KW-1185">Reference proteome</keyword>
<dbReference type="PANTHER" id="PTHR38011">
    <property type="entry name" value="DIHYDROFOLATE REDUCTASE FAMILY PROTEIN (AFU_ORTHOLOGUE AFUA_8G06820)"/>
    <property type="match status" value="1"/>
</dbReference>
<dbReference type="SUPFAM" id="SSF53597">
    <property type="entry name" value="Dihydrofolate reductase-like"/>
    <property type="match status" value="1"/>
</dbReference>